<dbReference type="Gene3D" id="3.90.1600.10">
    <property type="entry name" value="Palm domain of DNA polymerase"/>
    <property type="match status" value="1"/>
</dbReference>
<dbReference type="InterPro" id="IPR023211">
    <property type="entry name" value="DNA_pol_palm_dom_sf"/>
</dbReference>
<dbReference type="AlphaFoldDB" id="A0A9W4SKE2"/>
<dbReference type="EC" id="2.7.7.7" evidence="1"/>
<evidence type="ECO:0000313" key="8">
    <source>
        <dbReference type="EMBL" id="CAI2172322.1"/>
    </source>
</evidence>
<evidence type="ECO:0000256" key="3">
    <source>
        <dbReference type="ARBA" id="ARBA00022695"/>
    </source>
</evidence>
<dbReference type="Pfam" id="PF00136">
    <property type="entry name" value="DNA_pol_B"/>
    <property type="match status" value="1"/>
</dbReference>
<evidence type="ECO:0000256" key="2">
    <source>
        <dbReference type="ARBA" id="ARBA00022679"/>
    </source>
</evidence>
<dbReference type="InterPro" id="IPR043502">
    <property type="entry name" value="DNA/RNA_pol_sf"/>
</dbReference>
<accession>A0A9W4SKE2</accession>
<dbReference type="PANTHER" id="PTHR10322">
    <property type="entry name" value="DNA POLYMERASE CATALYTIC SUBUNIT"/>
    <property type="match status" value="1"/>
</dbReference>
<evidence type="ECO:0000256" key="4">
    <source>
        <dbReference type="ARBA" id="ARBA00022932"/>
    </source>
</evidence>
<name>A0A9W4SKE2_9GLOM</name>
<proteinExistence type="predicted"/>
<organism evidence="8 9">
    <name type="scientific">Funneliformis geosporum</name>
    <dbReference type="NCBI Taxonomy" id="1117311"/>
    <lineage>
        <taxon>Eukaryota</taxon>
        <taxon>Fungi</taxon>
        <taxon>Fungi incertae sedis</taxon>
        <taxon>Mucoromycota</taxon>
        <taxon>Glomeromycotina</taxon>
        <taxon>Glomeromycetes</taxon>
        <taxon>Glomerales</taxon>
        <taxon>Glomeraceae</taxon>
        <taxon>Funneliformis</taxon>
    </lineage>
</organism>
<comment type="catalytic activity">
    <reaction evidence="6">
        <text>DNA(n) + a 2'-deoxyribonucleoside 5'-triphosphate = DNA(n+1) + diphosphate</text>
        <dbReference type="Rhea" id="RHEA:22508"/>
        <dbReference type="Rhea" id="RHEA-COMP:17339"/>
        <dbReference type="Rhea" id="RHEA-COMP:17340"/>
        <dbReference type="ChEBI" id="CHEBI:33019"/>
        <dbReference type="ChEBI" id="CHEBI:61560"/>
        <dbReference type="ChEBI" id="CHEBI:173112"/>
        <dbReference type="EC" id="2.7.7.7"/>
    </reaction>
</comment>
<keyword evidence="9" id="KW-1185">Reference proteome</keyword>
<protein>
    <recommendedName>
        <fullName evidence="1">DNA-directed DNA polymerase</fullName>
        <ecNumber evidence="1">2.7.7.7</ecNumber>
    </recommendedName>
</protein>
<evidence type="ECO:0000259" key="7">
    <source>
        <dbReference type="Pfam" id="PF00136"/>
    </source>
</evidence>
<keyword evidence="5" id="KW-0238">DNA-binding</keyword>
<feature type="domain" description="DNA-directed DNA polymerase family B multifunctional" evidence="7">
    <location>
        <begin position="128"/>
        <end position="253"/>
    </location>
</feature>
<dbReference type="GO" id="GO:0003677">
    <property type="term" value="F:DNA binding"/>
    <property type="evidence" value="ECO:0007669"/>
    <property type="project" value="UniProtKB-KW"/>
</dbReference>
<keyword evidence="4" id="KW-0239">DNA-directed DNA polymerase</keyword>
<dbReference type="InterPro" id="IPR006134">
    <property type="entry name" value="DNA-dir_DNA_pol_B_multi_dom"/>
</dbReference>
<gene>
    <name evidence="8" type="ORF">FWILDA_LOCUS5521</name>
</gene>
<dbReference type="InterPro" id="IPR050240">
    <property type="entry name" value="DNA_pol_type-B"/>
</dbReference>
<dbReference type="Proteomes" id="UP001153678">
    <property type="component" value="Unassembled WGS sequence"/>
</dbReference>
<comment type="caution">
    <text evidence="8">The sequence shown here is derived from an EMBL/GenBank/DDBJ whole genome shotgun (WGS) entry which is preliminary data.</text>
</comment>
<reference evidence="8" key="1">
    <citation type="submission" date="2022-08" db="EMBL/GenBank/DDBJ databases">
        <authorList>
            <person name="Kallberg Y."/>
            <person name="Tangrot J."/>
            <person name="Rosling A."/>
        </authorList>
    </citation>
    <scope>NUCLEOTIDE SEQUENCE</scope>
    <source>
        <strain evidence="8">Wild A</strain>
    </source>
</reference>
<dbReference type="GO" id="GO:0000166">
    <property type="term" value="F:nucleotide binding"/>
    <property type="evidence" value="ECO:0007669"/>
    <property type="project" value="InterPro"/>
</dbReference>
<evidence type="ECO:0000256" key="6">
    <source>
        <dbReference type="ARBA" id="ARBA00049244"/>
    </source>
</evidence>
<evidence type="ECO:0000256" key="5">
    <source>
        <dbReference type="ARBA" id="ARBA00023125"/>
    </source>
</evidence>
<dbReference type="GO" id="GO:0003887">
    <property type="term" value="F:DNA-directed DNA polymerase activity"/>
    <property type="evidence" value="ECO:0007669"/>
    <property type="project" value="UniProtKB-KW"/>
</dbReference>
<dbReference type="Gene3D" id="1.10.287.690">
    <property type="entry name" value="Helix hairpin bin"/>
    <property type="match status" value="1"/>
</dbReference>
<dbReference type="OrthoDB" id="2438545at2759"/>
<dbReference type="SUPFAM" id="SSF56672">
    <property type="entry name" value="DNA/RNA polymerases"/>
    <property type="match status" value="1"/>
</dbReference>
<keyword evidence="3" id="KW-0548">Nucleotidyltransferase</keyword>
<dbReference type="PANTHER" id="PTHR10322:SF23">
    <property type="entry name" value="DNA POLYMERASE DELTA CATALYTIC SUBUNIT"/>
    <property type="match status" value="1"/>
</dbReference>
<evidence type="ECO:0000313" key="9">
    <source>
        <dbReference type="Proteomes" id="UP001153678"/>
    </source>
</evidence>
<sequence length="254" mass="29780">MTEKFKTKEEILKWKYHGKIGTKSENNFKINGKKKDTDKEGTIWDSGEKIEEKKDYLGAIKIKIIAKEDFFSSFLKLPDALHYQELLVKLRQINDYREVASIVHVSLFDLHYHANGMKIRNLLDVYTFKRDMVFSSRVCENIENKKYSGIYVFSPKKGIETRRSVKGLDFTSLYSSLIIAYNLFSDKIILTHEEADIAEKNGNILYKIEFLFNNCTIQAWSVRHDNQFKKKGLFPIILEDLFNTRVKLKAYLAH</sequence>
<evidence type="ECO:0000256" key="1">
    <source>
        <dbReference type="ARBA" id="ARBA00012417"/>
    </source>
</evidence>
<dbReference type="EMBL" id="CAMKVN010000924">
    <property type="protein sequence ID" value="CAI2172322.1"/>
    <property type="molecule type" value="Genomic_DNA"/>
</dbReference>
<keyword evidence="2" id="KW-0808">Transferase</keyword>